<comment type="caution">
    <text evidence="2">The sequence shown here is derived from an EMBL/GenBank/DDBJ whole genome shotgun (WGS) entry which is preliminary data.</text>
</comment>
<dbReference type="Proteomes" id="UP001221898">
    <property type="component" value="Unassembled WGS sequence"/>
</dbReference>
<name>A0AAD7WLA2_9TELE</name>
<evidence type="ECO:0000256" key="1">
    <source>
        <dbReference type="SAM" id="MobiDB-lite"/>
    </source>
</evidence>
<dbReference type="AlphaFoldDB" id="A0AAD7WLA2"/>
<dbReference type="EMBL" id="JAINUG010000073">
    <property type="protein sequence ID" value="KAJ8400948.1"/>
    <property type="molecule type" value="Genomic_DNA"/>
</dbReference>
<proteinExistence type="predicted"/>
<keyword evidence="3" id="KW-1185">Reference proteome</keyword>
<protein>
    <submittedName>
        <fullName evidence="2">Uncharacterized protein</fullName>
    </submittedName>
</protein>
<sequence>MAHTAALRPLNHTGLPPSEAVPKSYQLVPRRALLSLAWDGWAGLERGGPVLSQSAQGRGGLLGGGVGDKPTGPWRFEGRRVYSRVALAAAQTGRGFIGSRFRAPAQLPCLRPITPGNPQVCNMAADQGRTSVLEEQGDFIPAQRHMVLLQVHSAP</sequence>
<gene>
    <name evidence="2" type="ORF">AAFF_G00389050</name>
</gene>
<evidence type="ECO:0000313" key="3">
    <source>
        <dbReference type="Proteomes" id="UP001221898"/>
    </source>
</evidence>
<evidence type="ECO:0000313" key="2">
    <source>
        <dbReference type="EMBL" id="KAJ8400948.1"/>
    </source>
</evidence>
<feature type="region of interest" description="Disordered" evidence="1">
    <location>
        <begin position="1"/>
        <end position="21"/>
    </location>
</feature>
<organism evidence="2 3">
    <name type="scientific">Aldrovandia affinis</name>
    <dbReference type="NCBI Taxonomy" id="143900"/>
    <lineage>
        <taxon>Eukaryota</taxon>
        <taxon>Metazoa</taxon>
        <taxon>Chordata</taxon>
        <taxon>Craniata</taxon>
        <taxon>Vertebrata</taxon>
        <taxon>Euteleostomi</taxon>
        <taxon>Actinopterygii</taxon>
        <taxon>Neopterygii</taxon>
        <taxon>Teleostei</taxon>
        <taxon>Notacanthiformes</taxon>
        <taxon>Halosauridae</taxon>
        <taxon>Aldrovandia</taxon>
    </lineage>
</organism>
<reference evidence="2" key="1">
    <citation type="journal article" date="2023" name="Science">
        <title>Genome structures resolve the early diversification of teleost fishes.</title>
        <authorList>
            <person name="Parey E."/>
            <person name="Louis A."/>
            <person name="Montfort J."/>
            <person name="Bouchez O."/>
            <person name="Roques C."/>
            <person name="Iampietro C."/>
            <person name="Lluch J."/>
            <person name="Castinel A."/>
            <person name="Donnadieu C."/>
            <person name="Desvignes T."/>
            <person name="Floi Bucao C."/>
            <person name="Jouanno E."/>
            <person name="Wen M."/>
            <person name="Mejri S."/>
            <person name="Dirks R."/>
            <person name="Jansen H."/>
            <person name="Henkel C."/>
            <person name="Chen W.J."/>
            <person name="Zahm M."/>
            <person name="Cabau C."/>
            <person name="Klopp C."/>
            <person name="Thompson A.W."/>
            <person name="Robinson-Rechavi M."/>
            <person name="Braasch I."/>
            <person name="Lecointre G."/>
            <person name="Bobe J."/>
            <person name="Postlethwait J.H."/>
            <person name="Berthelot C."/>
            <person name="Roest Crollius H."/>
            <person name="Guiguen Y."/>
        </authorList>
    </citation>
    <scope>NUCLEOTIDE SEQUENCE</scope>
    <source>
        <strain evidence="2">NC1722</strain>
    </source>
</reference>
<accession>A0AAD7WLA2</accession>